<name>A0A8X6TW09_NEPPI</name>
<proteinExistence type="predicted"/>
<reference evidence="1" key="1">
    <citation type="submission" date="2020-08" db="EMBL/GenBank/DDBJ databases">
        <title>Multicomponent nature underlies the extraordinary mechanical properties of spider dragline silk.</title>
        <authorList>
            <person name="Kono N."/>
            <person name="Nakamura H."/>
            <person name="Mori M."/>
            <person name="Yoshida Y."/>
            <person name="Ohtoshi R."/>
            <person name="Malay A.D."/>
            <person name="Moran D.A.P."/>
            <person name="Tomita M."/>
            <person name="Numata K."/>
            <person name="Arakawa K."/>
        </authorList>
    </citation>
    <scope>NUCLEOTIDE SEQUENCE</scope>
</reference>
<accession>A0A8X6TW09</accession>
<evidence type="ECO:0000313" key="1">
    <source>
        <dbReference type="EMBL" id="GFT52767.1"/>
    </source>
</evidence>
<organism evidence="1 2">
    <name type="scientific">Nephila pilipes</name>
    <name type="common">Giant wood spider</name>
    <name type="synonym">Nephila maculata</name>
    <dbReference type="NCBI Taxonomy" id="299642"/>
    <lineage>
        <taxon>Eukaryota</taxon>
        <taxon>Metazoa</taxon>
        <taxon>Ecdysozoa</taxon>
        <taxon>Arthropoda</taxon>
        <taxon>Chelicerata</taxon>
        <taxon>Arachnida</taxon>
        <taxon>Araneae</taxon>
        <taxon>Araneomorphae</taxon>
        <taxon>Entelegynae</taxon>
        <taxon>Araneoidea</taxon>
        <taxon>Nephilidae</taxon>
        <taxon>Nephila</taxon>
    </lineage>
</organism>
<dbReference type="AlphaFoldDB" id="A0A8X6TW09"/>
<keyword evidence="2" id="KW-1185">Reference proteome</keyword>
<dbReference type="EMBL" id="BMAW01065963">
    <property type="protein sequence ID" value="GFT52767.1"/>
    <property type="molecule type" value="Genomic_DNA"/>
</dbReference>
<protein>
    <submittedName>
        <fullName evidence="1">Uncharacterized protein</fullName>
    </submittedName>
</protein>
<dbReference type="Proteomes" id="UP000887013">
    <property type="component" value="Unassembled WGS sequence"/>
</dbReference>
<evidence type="ECO:0000313" key="2">
    <source>
        <dbReference type="Proteomes" id="UP000887013"/>
    </source>
</evidence>
<gene>
    <name evidence="1" type="ORF">NPIL_645951</name>
</gene>
<comment type="caution">
    <text evidence="1">The sequence shown here is derived from an EMBL/GenBank/DDBJ whole genome shotgun (WGS) entry which is preliminary data.</text>
</comment>
<sequence>MSLLRLLAGASFALFQPSNSGILSRATASLRPLQCQPDLMMRVGRKRGGCHQTQVVSLSIKLEYVRKVCCLPQDLSGGKVRNGSDYSMFLSARL</sequence>